<accession>A0A931BM85</accession>
<dbReference type="PANTHER" id="PTHR43649:SF11">
    <property type="entry name" value="ABC TRANSPORTER SUBSTRATE-BINDING PROTEIN YESO-RELATED"/>
    <property type="match status" value="1"/>
</dbReference>
<sequence>MISRRHLMQQAMALGAGALASQIPFMSAQAADAALRLYWWGSPDRSKRTLDVAKLFEQSHPGVTATGEAVGGDYWTKLATMLVGRNLPDVIQFEPTTLPDYYRRGAMLPLDSYLGSAIKTDKFGPGVLDLARVDGKVAGIALGINSFSMFYDTEAFSKAGLAPPSAKTTWKEFADLSVELTKAMGKDRVWASPNASRYNYVFDVWLHQRGKSLFTEDGQLGFTVDDAKEWYDYWETLRQRGGCVAPDVQSLDQSLIDSNPLARGNSAMSFAYSNQLIGYQSVLKPKLGITSYPVTKADGPSGLYYRPALIWCIGKTSKNPDAAAAFIDFFVNDPEAGKILGVERGVPVNLDIRGAVVPLVDEVPRMTIEYVNAIANRVVPYPAPVPKGATEFDQMVMRPVADQLAFGQLSVVQAAERLISEGKRVIRS</sequence>
<feature type="signal peptide" evidence="4">
    <location>
        <begin position="1"/>
        <end position="30"/>
    </location>
</feature>
<comment type="caution">
    <text evidence="5">The sequence shown here is derived from an EMBL/GenBank/DDBJ whole genome shotgun (WGS) entry which is preliminary data.</text>
</comment>
<name>A0A931BM85_9HYPH</name>
<gene>
    <name evidence="5" type="ORF">I2H38_03560</name>
</gene>
<dbReference type="SUPFAM" id="SSF53850">
    <property type="entry name" value="Periplasmic binding protein-like II"/>
    <property type="match status" value="1"/>
</dbReference>
<dbReference type="Pfam" id="PF01547">
    <property type="entry name" value="SBP_bac_1"/>
    <property type="match status" value="1"/>
</dbReference>
<comment type="subcellular location">
    <subcellularLocation>
        <location evidence="1">Periplasm</location>
    </subcellularLocation>
</comment>
<dbReference type="EMBL" id="JADQDO010000001">
    <property type="protein sequence ID" value="MBF9232453.1"/>
    <property type="molecule type" value="Genomic_DNA"/>
</dbReference>
<dbReference type="CDD" id="cd13585">
    <property type="entry name" value="PBP2_TMBP_like"/>
    <property type="match status" value="1"/>
</dbReference>
<organism evidence="5 6">
    <name type="scientific">Microvirga alba</name>
    <dbReference type="NCBI Taxonomy" id="2791025"/>
    <lineage>
        <taxon>Bacteria</taxon>
        <taxon>Pseudomonadati</taxon>
        <taxon>Pseudomonadota</taxon>
        <taxon>Alphaproteobacteria</taxon>
        <taxon>Hyphomicrobiales</taxon>
        <taxon>Methylobacteriaceae</taxon>
        <taxon>Microvirga</taxon>
    </lineage>
</organism>
<reference evidence="5" key="1">
    <citation type="submission" date="2020-11" db="EMBL/GenBank/DDBJ databases">
        <authorList>
            <person name="Kim M.K."/>
        </authorList>
    </citation>
    <scope>NUCLEOTIDE SEQUENCE</scope>
    <source>
        <strain evidence="5">BT350</strain>
    </source>
</reference>
<keyword evidence="3" id="KW-0574">Periplasm</keyword>
<dbReference type="AlphaFoldDB" id="A0A931BM85"/>
<dbReference type="InterPro" id="IPR050490">
    <property type="entry name" value="Bact_solute-bd_prot1"/>
</dbReference>
<dbReference type="Proteomes" id="UP000599312">
    <property type="component" value="Unassembled WGS sequence"/>
</dbReference>
<dbReference type="InterPro" id="IPR006311">
    <property type="entry name" value="TAT_signal"/>
</dbReference>
<evidence type="ECO:0000256" key="2">
    <source>
        <dbReference type="ARBA" id="ARBA00008520"/>
    </source>
</evidence>
<evidence type="ECO:0000256" key="4">
    <source>
        <dbReference type="SAM" id="SignalP"/>
    </source>
</evidence>
<protein>
    <submittedName>
        <fullName evidence="5">Sugar ABC transporter substrate-binding protein</fullName>
    </submittedName>
</protein>
<dbReference type="Gene3D" id="3.40.190.10">
    <property type="entry name" value="Periplasmic binding protein-like II"/>
    <property type="match status" value="2"/>
</dbReference>
<feature type="chain" id="PRO_5037963519" evidence="4">
    <location>
        <begin position="31"/>
        <end position="428"/>
    </location>
</feature>
<dbReference type="PANTHER" id="PTHR43649">
    <property type="entry name" value="ARABINOSE-BINDING PROTEIN-RELATED"/>
    <property type="match status" value="1"/>
</dbReference>
<dbReference type="PROSITE" id="PS51318">
    <property type="entry name" value="TAT"/>
    <property type="match status" value="1"/>
</dbReference>
<evidence type="ECO:0000313" key="5">
    <source>
        <dbReference type="EMBL" id="MBF9232453.1"/>
    </source>
</evidence>
<evidence type="ECO:0000313" key="6">
    <source>
        <dbReference type="Proteomes" id="UP000599312"/>
    </source>
</evidence>
<keyword evidence="6" id="KW-1185">Reference proteome</keyword>
<proteinExistence type="inferred from homology"/>
<dbReference type="InterPro" id="IPR006059">
    <property type="entry name" value="SBP"/>
</dbReference>
<keyword evidence="4" id="KW-0732">Signal</keyword>
<dbReference type="GO" id="GO:0042597">
    <property type="term" value="C:periplasmic space"/>
    <property type="evidence" value="ECO:0007669"/>
    <property type="project" value="UniProtKB-SubCell"/>
</dbReference>
<evidence type="ECO:0000256" key="3">
    <source>
        <dbReference type="ARBA" id="ARBA00022764"/>
    </source>
</evidence>
<comment type="similarity">
    <text evidence="2">Belongs to the bacterial solute-binding protein 1 family.</text>
</comment>
<evidence type="ECO:0000256" key="1">
    <source>
        <dbReference type="ARBA" id="ARBA00004418"/>
    </source>
</evidence>
<dbReference type="RefSeq" id="WP_196270408.1">
    <property type="nucleotide sequence ID" value="NZ_JADQDO010000001.1"/>
</dbReference>